<feature type="transmembrane region" description="Helical" evidence="9">
    <location>
        <begin position="145"/>
        <end position="168"/>
    </location>
</feature>
<comment type="similarity">
    <text evidence="2 8">Belongs to the prokaryotic riboflavin transporter (P-RFT) (TC 2.A.87) family.</text>
</comment>
<keyword evidence="7 8" id="KW-0472">Membrane</keyword>
<evidence type="ECO:0000256" key="3">
    <source>
        <dbReference type="ARBA" id="ARBA00022448"/>
    </source>
</evidence>
<evidence type="ECO:0000256" key="7">
    <source>
        <dbReference type="ARBA" id="ARBA00023136"/>
    </source>
</evidence>
<feature type="transmembrane region" description="Helical" evidence="9">
    <location>
        <begin position="79"/>
        <end position="96"/>
    </location>
</feature>
<dbReference type="PIRSF" id="PIRSF037778">
    <property type="entry name" value="UCP037778_transp_RibU"/>
    <property type="match status" value="1"/>
</dbReference>
<keyword evidence="3 8" id="KW-0813">Transport</keyword>
<evidence type="ECO:0000313" key="11">
    <source>
        <dbReference type="Proteomes" id="UP000647416"/>
    </source>
</evidence>
<protein>
    <recommendedName>
        <fullName evidence="8">Riboflavin transporter</fullName>
    </recommendedName>
</protein>
<comment type="caution">
    <text evidence="10">The sequence shown here is derived from an EMBL/GenBank/DDBJ whole genome shotgun (WGS) entry which is preliminary data.</text>
</comment>
<evidence type="ECO:0000256" key="1">
    <source>
        <dbReference type="ARBA" id="ARBA00004651"/>
    </source>
</evidence>
<dbReference type="Gene3D" id="1.10.1760.20">
    <property type="match status" value="1"/>
</dbReference>
<evidence type="ECO:0000256" key="8">
    <source>
        <dbReference type="PIRNR" id="PIRNR037778"/>
    </source>
</evidence>
<organism evidence="10 11">
    <name type="scientific">Qingrenia yutianensis</name>
    <dbReference type="NCBI Taxonomy" id="2763676"/>
    <lineage>
        <taxon>Bacteria</taxon>
        <taxon>Bacillati</taxon>
        <taxon>Bacillota</taxon>
        <taxon>Clostridia</taxon>
        <taxon>Eubacteriales</taxon>
        <taxon>Oscillospiraceae</taxon>
        <taxon>Qingrenia</taxon>
    </lineage>
</organism>
<dbReference type="Pfam" id="PF12822">
    <property type="entry name" value="ECF_trnsprt"/>
    <property type="match status" value="1"/>
</dbReference>
<dbReference type="RefSeq" id="WP_178347916.1">
    <property type="nucleotide sequence ID" value="NZ_JACRTE010000007.1"/>
</dbReference>
<keyword evidence="4 8" id="KW-1003">Cell membrane</keyword>
<dbReference type="InterPro" id="IPR025720">
    <property type="entry name" value="RibU"/>
</dbReference>
<sequence length="179" mass="19039">MTKTRRIAKIGMLAAAAFILQVIGTYLGIKVGGFLDVEISDLPALIGALALGPGAGVTIELVKNILHCFMTSTGFVGEAANFIVNGVFVFTAGMVYKSNKTKKTALIGLVLGTLAMSIAGIFANMFLLLPLYVPDWPAAQRFKTVFTLITPFNICKGAVLAVITTVIYKKISPILKGRK</sequence>
<evidence type="ECO:0000256" key="4">
    <source>
        <dbReference type="ARBA" id="ARBA00022475"/>
    </source>
</evidence>
<evidence type="ECO:0000313" key="10">
    <source>
        <dbReference type="EMBL" id="MBC8596636.1"/>
    </source>
</evidence>
<dbReference type="PANTHER" id="PTHR38438">
    <property type="entry name" value="RIBOFLAVIN TRANSPORTER RIBU"/>
    <property type="match status" value="1"/>
</dbReference>
<feature type="transmembrane region" description="Helical" evidence="9">
    <location>
        <begin position="108"/>
        <end position="133"/>
    </location>
</feature>
<evidence type="ECO:0000256" key="2">
    <source>
        <dbReference type="ARBA" id="ARBA00005540"/>
    </source>
</evidence>
<keyword evidence="6 9" id="KW-1133">Transmembrane helix</keyword>
<dbReference type="GO" id="GO:0032217">
    <property type="term" value="F:riboflavin transmembrane transporter activity"/>
    <property type="evidence" value="ECO:0007669"/>
    <property type="project" value="UniProtKB-UniRule"/>
</dbReference>
<dbReference type="Proteomes" id="UP000647416">
    <property type="component" value="Unassembled WGS sequence"/>
</dbReference>
<dbReference type="PANTHER" id="PTHR38438:SF1">
    <property type="entry name" value="RIBOFLAVIN TRANSPORTER RIBU"/>
    <property type="match status" value="1"/>
</dbReference>
<proteinExistence type="inferred from homology"/>
<evidence type="ECO:0000256" key="9">
    <source>
        <dbReference type="SAM" id="Phobius"/>
    </source>
</evidence>
<evidence type="ECO:0000256" key="6">
    <source>
        <dbReference type="ARBA" id="ARBA00022989"/>
    </source>
</evidence>
<feature type="transmembrane region" description="Helical" evidence="9">
    <location>
        <begin position="7"/>
        <end position="29"/>
    </location>
</feature>
<gene>
    <name evidence="10" type="ORF">H8706_07100</name>
</gene>
<evidence type="ECO:0000256" key="5">
    <source>
        <dbReference type="ARBA" id="ARBA00022692"/>
    </source>
</evidence>
<comment type="subcellular location">
    <subcellularLocation>
        <location evidence="1">Cell membrane</location>
        <topology evidence="1">Multi-pass membrane protein</topology>
    </subcellularLocation>
</comment>
<keyword evidence="11" id="KW-1185">Reference proteome</keyword>
<keyword evidence="5 9" id="KW-0812">Transmembrane</keyword>
<dbReference type="InterPro" id="IPR024529">
    <property type="entry name" value="ECF_trnsprt_substrate-spec"/>
</dbReference>
<dbReference type="EMBL" id="JACRTE010000007">
    <property type="protein sequence ID" value="MBC8596636.1"/>
    <property type="molecule type" value="Genomic_DNA"/>
</dbReference>
<dbReference type="GO" id="GO:0005886">
    <property type="term" value="C:plasma membrane"/>
    <property type="evidence" value="ECO:0007669"/>
    <property type="project" value="UniProtKB-SubCell"/>
</dbReference>
<name>A0A926F8C7_9FIRM</name>
<reference evidence="10" key="1">
    <citation type="submission" date="2020-08" db="EMBL/GenBank/DDBJ databases">
        <title>Genome public.</title>
        <authorList>
            <person name="Liu C."/>
            <person name="Sun Q."/>
        </authorList>
    </citation>
    <scope>NUCLEOTIDE SEQUENCE</scope>
    <source>
        <strain evidence="10">NSJ-50</strain>
    </source>
</reference>
<comment type="function">
    <text evidence="8">Probably a riboflavin-binding protein that interacts with the energy-coupling factor (ECF) ABC-transporter complex.</text>
</comment>
<dbReference type="AlphaFoldDB" id="A0A926F8C7"/>
<accession>A0A926F8C7</accession>